<name>A0A1A0HGA2_9ASCO</name>
<dbReference type="GO" id="GO:0016887">
    <property type="term" value="F:ATP hydrolysis activity"/>
    <property type="evidence" value="ECO:0007669"/>
    <property type="project" value="InterPro"/>
</dbReference>
<dbReference type="OrthoDB" id="429932at2759"/>
<organism evidence="2 3">
    <name type="scientific">Metschnikowia bicuspidata var. bicuspidata NRRL YB-4993</name>
    <dbReference type="NCBI Taxonomy" id="869754"/>
    <lineage>
        <taxon>Eukaryota</taxon>
        <taxon>Fungi</taxon>
        <taxon>Dikarya</taxon>
        <taxon>Ascomycota</taxon>
        <taxon>Saccharomycotina</taxon>
        <taxon>Pichiomycetes</taxon>
        <taxon>Metschnikowiaceae</taxon>
        <taxon>Metschnikowia</taxon>
    </lineage>
</organism>
<dbReference type="Gene3D" id="3.30.565.10">
    <property type="entry name" value="Histidine kinase-like ATPase, C-terminal domain"/>
    <property type="match status" value="1"/>
</dbReference>
<keyword evidence="2" id="KW-0413">Isomerase</keyword>
<keyword evidence="2" id="KW-0808">Transferase</keyword>
<dbReference type="Proteomes" id="UP000092555">
    <property type="component" value="Unassembled WGS sequence"/>
</dbReference>
<accession>A0A1A0HGA2</accession>
<evidence type="ECO:0000313" key="3">
    <source>
        <dbReference type="Proteomes" id="UP000092555"/>
    </source>
</evidence>
<proteinExistence type="inferred from homology"/>
<sequence length="188" mass="20841">MQSIHRLAPEDCKKIHSQVVIRSILDVIRELVHNSIDAGASCISIKINLESLSVCIEDNGTGISVSDMGQVGRRYYTSRASQVETSNTLPQELTNMMPPELTRSLGFKGESISSIATLCSKLVILSAVKNVVHSMVVDGENSSCLINLLLEFFMVKVPTQGSIIIVSRLFHNVPVRRKYHKEHFGKDF</sequence>
<evidence type="ECO:0000256" key="1">
    <source>
        <dbReference type="ARBA" id="ARBA00006082"/>
    </source>
</evidence>
<feature type="non-terminal residue" evidence="2">
    <location>
        <position position="188"/>
    </location>
</feature>
<protein>
    <submittedName>
        <fullName evidence="2">ATPase domain of HSP90 chaperone/DNA topoisomerase II/histidine kinase</fullName>
    </submittedName>
</protein>
<dbReference type="GO" id="GO:0032300">
    <property type="term" value="C:mismatch repair complex"/>
    <property type="evidence" value="ECO:0007669"/>
    <property type="project" value="InterPro"/>
</dbReference>
<dbReference type="GO" id="GO:0016301">
    <property type="term" value="F:kinase activity"/>
    <property type="evidence" value="ECO:0007669"/>
    <property type="project" value="UniProtKB-KW"/>
</dbReference>
<keyword evidence="3" id="KW-1185">Reference proteome</keyword>
<dbReference type="GO" id="GO:0006298">
    <property type="term" value="P:mismatch repair"/>
    <property type="evidence" value="ECO:0007669"/>
    <property type="project" value="InterPro"/>
</dbReference>
<dbReference type="PANTHER" id="PTHR10073">
    <property type="entry name" value="DNA MISMATCH REPAIR PROTEIN MLH, PMS, MUTL"/>
    <property type="match status" value="1"/>
</dbReference>
<keyword evidence="2" id="KW-0418">Kinase</keyword>
<dbReference type="STRING" id="869754.A0A1A0HGA2"/>
<dbReference type="PANTHER" id="PTHR10073:SF47">
    <property type="entry name" value="DNA MISMATCH REPAIR PROTEIN MLH3"/>
    <property type="match status" value="1"/>
</dbReference>
<dbReference type="EMBL" id="LXTC01000001">
    <property type="protein sequence ID" value="OBA22888.1"/>
    <property type="molecule type" value="Genomic_DNA"/>
</dbReference>
<evidence type="ECO:0000313" key="2">
    <source>
        <dbReference type="EMBL" id="OBA22888.1"/>
    </source>
</evidence>
<dbReference type="AlphaFoldDB" id="A0A1A0HGA2"/>
<gene>
    <name evidence="2" type="ORF">METBIDRAFT_18625</name>
</gene>
<dbReference type="RefSeq" id="XP_018713369.1">
    <property type="nucleotide sequence ID" value="XM_018854803.1"/>
</dbReference>
<dbReference type="SUPFAM" id="SSF55874">
    <property type="entry name" value="ATPase domain of HSP90 chaperone/DNA topoisomerase II/histidine kinase"/>
    <property type="match status" value="1"/>
</dbReference>
<dbReference type="InterPro" id="IPR038973">
    <property type="entry name" value="MutL/Mlh/Pms-like"/>
</dbReference>
<comment type="similarity">
    <text evidence="1">Belongs to the DNA mismatch repair MutL/HexB family.</text>
</comment>
<comment type="caution">
    <text evidence="2">The sequence shown here is derived from an EMBL/GenBank/DDBJ whole genome shotgun (WGS) entry which is preliminary data.</text>
</comment>
<reference evidence="2 3" key="1">
    <citation type="submission" date="2016-05" db="EMBL/GenBank/DDBJ databases">
        <title>Comparative genomics of biotechnologically important yeasts.</title>
        <authorList>
            <consortium name="DOE Joint Genome Institute"/>
            <person name="Riley R."/>
            <person name="Haridas S."/>
            <person name="Wolfe K.H."/>
            <person name="Lopes M.R."/>
            <person name="Hittinger C.T."/>
            <person name="Goker M."/>
            <person name="Salamov A."/>
            <person name="Wisecaver J."/>
            <person name="Long T.M."/>
            <person name="Aerts A.L."/>
            <person name="Barry K."/>
            <person name="Choi C."/>
            <person name="Clum A."/>
            <person name="Coughlan A.Y."/>
            <person name="Deshpande S."/>
            <person name="Douglass A.P."/>
            <person name="Hanson S.J."/>
            <person name="Klenk H.-P."/>
            <person name="LaButti K."/>
            <person name="Lapidus A."/>
            <person name="Lindquist E."/>
            <person name="Lipzen A."/>
            <person name="Meier-kolthoff J.P."/>
            <person name="Ohm R.A."/>
            <person name="Otillar R.P."/>
            <person name="Pangilinan J."/>
            <person name="Peng Y."/>
            <person name="Rokas A."/>
            <person name="Rosa C.A."/>
            <person name="Scheuner C."/>
            <person name="Sibirny A.A."/>
            <person name="Slot J.C."/>
            <person name="Stielow J.B."/>
            <person name="Sun H."/>
            <person name="Kurtzman C.P."/>
            <person name="Blackwell M."/>
            <person name="Grigoriev I.V."/>
            <person name="Jeffries T.W."/>
        </authorList>
    </citation>
    <scope>NUCLEOTIDE SEQUENCE [LARGE SCALE GENOMIC DNA]</scope>
    <source>
        <strain evidence="2 3">NRRL YB-4993</strain>
    </source>
</reference>
<dbReference type="GO" id="GO:0140664">
    <property type="term" value="F:ATP-dependent DNA damage sensor activity"/>
    <property type="evidence" value="ECO:0007669"/>
    <property type="project" value="InterPro"/>
</dbReference>
<dbReference type="GO" id="GO:0016853">
    <property type="term" value="F:isomerase activity"/>
    <property type="evidence" value="ECO:0007669"/>
    <property type="project" value="UniProtKB-KW"/>
</dbReference>
<dbReference type="GeneID" id="30027779"/>
<dbReference type="Pfam" id="PF13589">
    <property type="entry name" value="HATPase_c_3"/>
    <property type="match status" value="1"/>
</dbReference>
<dbReference type="InterPro" id="IPR036890">
    <property type="entry name" value="HATPase_C_sf"/>
</dbReference>